<dbReference type="eggNOG" id="ENOG5032Z1K">
    <property type="taxonomic scope" value="Bacteria"/>
</dbReference>
<feature type="transmembrane region" description="Helical" evidence="1">
    <location>
        <begin position="68"/>
        <end position="98"/>
    </location>
</feature>
<evidence type="ECO:0000256" key="1">
    <source>
        <dbReference type="SAM" id="Phobius"/>
    </source>
</evidence>
<dbReference type="AlphaFoldDB" id="W9GBE5"/>
<reference evidence="2 3" key="1">
    <citation type="submission" date="2013-08" db="EMBL/GenBank/DDBJ databases">
        <title>Intrasporangium oryzae NRRL B-24470.</title>
        <authorList>
            <person name="Liu H."/>
            <person name="Wang G."/>
        </authorList>
    </citation>
    <scope>NUCLEOTIDE SEQUENCE [LARGE SCALE GENOMIC DNA]</scope>
    <source>
        <strain evidence="2 3">NRRL B-24470</strain>
    </source>
</reference>
<dbReference type="PATRIC" id="fig|1386089.3.peg.309"/>
<keyword evidence="3" id="KW-1185">Reference proteome</keyword>
<name>W9GBE5_9MICO</name>
<comment type="caution">
    <text evidence="2">The sequence shown here is derived from an EMBL/GenBank/DDBJ whole genome shotgun (WGS) entry which is preliminary data.</text>
</comment>
<sequence length="105" mass="10506">MTLWTAILVAAAVAFGLKLAGHLVPERLLAEPHVKRVTAALPIALLAALVATQAFVSPGGTLALDARAAAVAVAVVALLLRAPFIVVVVLGAATAAVLRALGWAA</sequence>
<keyword evidence="1" id="KW-0472">Membrane</keyword>
<keyword evidence="1" id="KW-1133">Transmembrane helix</keyword>
<dbReference type="Pfam" id="PF05437">
    <property type="entry name" value="AzlD"/>
    <property type="match status" value="1"/>
</dbReference>
<gene>
    <name evidence="2" type="ORF">N865_17415</name>
</gene>
<accession>W9GBE5</accession>
<keyword evidence="1" id="KW-0812">Transmembrane</keyword>
<feature type="transmembrane region" description="Helical" evidence="1">
    <location>
        <begin position="36"/>
        <end position="56"/>
    </location>
</feature>
<proteinExistence type="predicted"/>
<dbReference type="RefSeq" id="WP_034800699.1">
    <property type="nucleotide sequence ID" value="NZ_AWSA01000002.1"/>
</dbReference>
<dbReference type="OrthoDB" id="3733498at2"/>
<evidence type="ECO:0000313" key="3">
    <source>
        <dbReference type="Proteomes" id="UP000019489"/>
    </source>
</evidence>
<dbReference type="InterPro" id="IPR008407">
    <property type="entry name" value="Brnchd-chn_aa_trnsp_AzlD"/>
</dbReference>
<dbReference type="Proteomes" id="UP000019489">
    <property type="component" value="Unassembled WGS sequence"/>
</dbReference>
<organism evidence="2 3">
    <name type="scientific">Intrasporangium oryzae NRRL B-24470</name>
    <dbReference type="NCBI Taxonomy" id="1386089"/>
    <lineage>
        <taxon>Bacteria</taxon>
        <taxon>Bacillati</taxon>
        <taxon>Actinomycetota</taxon>
        <taxon>Actinomycetes</taxon>
        <taxon>Micrococcales</taxon>
        <taxon>Intrasporangiaceae</taxon>
        <taxon>Intrasporangium</taxon>
    </lineage>
</organism>
<dbReference type="EMBL" id="AWSA01000002">
    <property type="protein sequence ID" value="EWT03501.1"/>
    <property type="molecule type" value="Genomic_DNA"/>
</dbReference>
<evidence type="ECO:0000313" key="2">
    <source>
        <dbReference type="EMBL" id="EWT03501.1"/>
    </source>
</evidence>
<protein>
    <submittedName>
        <fullName evidence="2">Branched-chain amino acid transporter AzlD</fullName>
    </submittedName>
</protein>
<dbReference type="STRING" id="1386089.N865_17415"/>